<proteinExistence type="predicted"/>
<reference evidence="2" key="1">
    <citation type="submission" date="2023-10" db="EMBL/GenBank/DDBJ databases">
        <authorList>
            <person name="Chen Y."/>
            <person name="Shah S."/>
            <person name="Dougan E. K."/>
            <person name="Thang M."/>
            <person name="Chan C."/>
        </authorList>
    </citation>
    <scope>NUCLEOTIDE SEQUENCE [LARGE SCALE GENOMIC DNA]</scope>
</reference>
<evidence type="ECO:0000256" key="1">
    <source>
        <dbReference type="SAM" id="MobiDB-lite"/>
    </source>
</evidence>
<feature type="region of interest" description="Disordered" evidence="1">
    <location>
        <begin position="202"/>
        <end position="238"/>
    </location>
</feature>
<keyword evidence="3" id="KW-1185">Reference proteome</keyword>
<gene>
    <name evidence="2" type="ORF">PCOR1329_LOCUS69417</name>
</gene>
<evidence type="ECO:0000313" key="3">
    <source>
        <dbReference type="Proteomes" id="UP001189429"/>
    </source>
</evidence>
<dbReference type="EMBL" id="CAUYUJ010019114">
    <property type="protein sequence ID" value="CAK0888677.1"/>
    <property type="molecule type" value="Genomic_DNA"/>
</dbReference>
<feature type="non-terminal residue" evidence="2">
    <location>
        <position position="238"/>
    </location>
</feature>
<dbReference type="Proteomes" id="UP001189429">
    <property type="component" value="Unassembled WGS sequence"/>
</dbReference>
<evidence type="ECO:0000313" key="2">
    <source>
        <dbReference type="EMBL" id="CAK0888677.1"/>
    </source>
</evidence>
<sequence>MPRCLAAALAGAPDGAAALDPGPPWPSACSRGGRARRPARELLAPPPAEPGLPLQPRAARLGSFLESRGPATRSSFLLGSLLGGGEKGFAGGGGQYHPSAWRHRHNYFLDRGMKFMVSYRSPMIGGTDLFDPEKFGCYEKRGSQGPKLLRRAEFGKEWWVHPSFWFHSRFQRIGVRLQDLTTGELRWDAIYDIGRAPHTAKQEEYEDGCQPGTGTGLCAEERPVGGSKPYFQPDWRQR</sequence>
<feature type="region of interest" description="Disordered" evidence="1">
    <location>
        <begin position="15"/>
        <end position="37"/>
    </location>
</feature>
<name>A0ABN9WT47_9DINO</name>
<comment type="caution">
    <text evidence="2">The sequence shown here is derived from an EMBL/GenBank/DDBJ whole genome shotgun (WGS) entry which is preliminary data.</text>
</comment>
<accession>A0ABN9WT47</accession>
<protein>
    <recommendedName>
        <fullName evidence="4">Phospholipase B-like</fullName>
    </recommendedName>
</protein>
<evidence type="ECO:0008006" key="4">
    <source>
        <dbReference type="Google" id="ProtNLM"/>
    </source>
</evidence>
<organism evidence="2 3">
    <name type="scientific">Prorocentrum cordatum</name>
    <dbReference type="NCBI Taxonomy" id="2364126"/>
    <lineage>
        <taxon>Eukaryota</taxon>
        <taxon>Sar</taxon>
        <taxon>Alveolata</taxon>
        <taxon>Dinophyceae</taxon>
        <taxon>Prorocentrales</taxon>
        <taxon>Prorocentraceae</taxon>
        <taxon>Prorocentrum</taxon>
    </lineage>
</organism>